<evidence type="ECO:0008006" key="3">
    <source>
        <dbReference type="Google" id="ProtNLM"/>
    </source>
</evidence>
<dbReference type="SUPFAM" id="SSF53328">
    <property type="entry name" value="Formyltransferase"/>
    <property type="match status" value="1"/>
</dbReference>
<keyword evidence="2" id="KW-1185">Reference proteome</keyword>
<dbReference type="RefSeq" id="WP_185659835.1">
    <property type="nucleotide sequence ID" value="NZ_CAWPOO010000007.1"/>
</dbReference>
<dbReference type="AlphaFoldDB" id="A0A7X1B5C7"/>
<reference evidence="1 2" key="1">
    <citation type="submission" date="2020-07" db="EMBL/GenBank/DDBJ databases">
        <authorList>
            <person name="Feng X."/>
        </authorList>
    </citation>
    <scope>NUCLEOTIDE SEQUENCE [LARGE SCALE GENOMIC DNA]</scope>
    <source>
        <strain evidence="1 2">JCM23202</strain>
    </source>
</reference>
<dbReference type="EMBL" id="JACHVC010000007">
    <property type="protein sequence ID" value="MBC2605948.1"/>
    <property type="molecule type" value="Genomic_DNA"/>
</dbReference>
<evidence type="ECO:0000313" key="1">
    <source>
        <dbReference type="EMBL" id="MBC2605948.1"/>
    </source>
</evidence>
<name>A0A7X1B5C7_9BACT</name>
<accession>A0A7X1B5C7</accession>
<evidence type="ECO:0000313" key="2">
    <source>
        <dbReference type="Proteomes" id="UP000526501"/>
    </source>
</evidence>
<gene>
    <name evidence="1" type="ORF">H5P27_07815</name>
</gene>
<comment type="caution">
    <text evidence="1">The sequence shown here is derived from an EMBL/GenBank/DDBJ whole genome shotgun (WGS) entry which is preliminary data.</text>
</comment>
<dbReference type="Gene3D" id="3.40.50.170">
    <property type="entry name" value="Formyl transferase, N-terminal domain"/>
    <property type="match status" value="1"/>
</dbReference>
<dbReference type="Proteomes" id="UP000526501">
    <property type="component" value="Unassembled WGS sequence"/>
</dbReference>
<organism evidence="1 2">
    <name type="scientific">Pelagicoccus albus</name>
    <dbReference type="NCBI Taxonomy" id="415222"/>
    <lineage>
        <taxon>Bacteria</taxon>
        <taxon>Pseudomonadati</taxon>
        <taxon>Verrucomicrobiota</taxon>
        <taxon>Opitutia</taxon>
        <taxon>Puniceicoccales</taxon>
        <taxon>Pelagicoccaceae</taxon>
        <taxon>Pelagicoccus</taxon>
    </lineage>
</organism>
<protein>
    <recommendedName>
        <fullName evidence="3">Formyl transferase N-terminal domain-containing protein</fullName>
    </recommendedName>
</protein>
<proteinExistence type="predicted"/>
<sequence>MYIEPKNKKLNVLFVADKNLGYQGLEIVENYFENVTIVVWDIKAKDSLLNKTKIRNIIRSQQWDVCISFYSDFIFDDEDISHMRLPLNIHPALPSLPGVGYDVLPIVENHDYFGVTLHHIIRKIDGGMIFDVLKKGLPENMTYSELRKGSQILCLKMLRKTSELIYQENSLESIRRKLEAKSKELNAKWSGKYTSRKQLRELLEKIEGRDPSHLVFK</sequence>
<dbReference type="InterPro" id="IPR036477">
    <property type="entry name" value="Formyl_transf_N_sf"/>
</dbReference>